<dbReference type="PROSITE" id="PS00486">
    <property type="entry name" value="DNA_MISMATCH_REPAIR_2"/>
    <property type="match status" value="1"/>
</dbReference>
<dbReference type="InterPro" id="IPR027417">
    <property type="entry name" value="P-loop_NTPase"/>
</dbReference>
<dbReference type="SMART" id="SM00534">
    <property type="entry name" value="MUTSac"/>
    <property type="match status" value="1"/>
</dbReference>
<evidence type="ECO:0000313" key="10">
    <source>
        <dbReference type="Proteomes" id="UP000465601"/>
    </source>
</evidence>
<keyword evidence="6" id="KW-0694">RNA-binding</keyword>
<dbReference type="InterPro" id="IPR007696">
    <property type="entry name" value="DNA_mismatch_repair_MutS_core"/>
</dbReference>
<dbReference type="OrthoDB" id="9808166at2"/>
<keyword evidence="1" id="KW-0540">Nuclease</keyword>
<dbReference type="SUPFAM" id="SSF48334">
    <property type="entry name" value="DNA repair protein MutS, domain III"/>
    <property type="match status" value="1"/>
</dbReference>
<keyword evidence="3" id="KW-0547">Nucleotide-binding</keyword>
<dbReference type="InterPro" id="IPR000432">
    <property type="entry name" value="DNA_mismatch_repair_MutS_C"/>
</dbReference>
<evidence type="ECO:0000256" key="1">
    <source>
        <dbReference type="ARBA" id="ARBA00022722"/>
    </source>
</evidence>
<evidence type="ECO:0000259" key="8">
    <source>
        <dbReference type="PROSITE" id="PS00486"/>
    </source>
</evidence>
<keyword evidence="7" id="KW-0238">DNA-binding</keyword>
<dbReference type="InterPro" id="IPR036187">
    <property type="entry name" value="DNA_mismatch_repair_MutS_sf"/>
</dbReference>
<comment type="caution">
    <text evidence="9">The sequence shown here is derived from an EMBL/GenBank/DDBJ whole genome shotgun (WGS) entry which is preliminary data.</text>
</comment>
<dbReference type="Gene3D" id="3.40.50.300">
    <property type="entry name" value="P-loop containing nucleotide triphosphate hydrolases"/>
    <property type="match status" value="1"/>
</dbReference>
<name>A0A833HNQ0_9FIRM</name>
<evidence type="ECO:0000256" key="4">
    <source>
        <dbReference type="ARBA" id="ARBA00022801"/>
    </source>
</evidence>
<organism evidence="9 10">
    <name type="scientific">Alkaliphilus serpentinus</name>
    <dbReference type="NCBI Taxonomy" id="1482731"/>
    <lineage>
        <taxon>Bacteria</taxon>
        <taxon>Bacillati</taxon>
        <taxon>Bacillota</taxon>
        <taxon>Clostridia</taxon>
        <taxon>Peptostreptococcales</taxon>
        <taxon>Natronincolaceae</taxon>
        <taxon>Alkaliphilus</taxon>
    </lineage>
</organism>
<dbReference type="Proteomes" id="UP000465601">
    <property type="component" value="Unassembled WGS sequence"/>
</dbReference>
<dbReference type="GO" id="GO:0004519">
    <property type="term" value="F:endonuclease activity"/>
    <property type="evidence" value="ECO:0007669"/>
    <property type="project" value="UniProtKB-KW"/>
</dbReference>
<keyword evidence="9" id="KW-0255">Endonuclease</keyword>
<dbReference type="GO" id="GO:0140664">
    <property type="term" value="F:ATP-dependent DNA damage sensor activity"/>
    <property type="evidence" value="ECO:0007669"/>
    <property type="project" value="InterPro"/>
</dbReference>
<keyword evidence="4" id="KW-0378">Hydrolase</keyword>
<proteinExistence type="predicted"/>
<evidence type="ECO:0000256" key="6">
    <source>
        <dbReference type="ARBA" id="ARBA00022884"/>
    </source>
</evidence>
<dbReference type="SMART" id="SM00533">
    <property type="entry name" value="MUTSd"/>
    <property type="match status" value="1"/>
</dbReference>
<dbReference type="GO" id="GO:0005524">
    <property type="term" value="F:ATP binding"/>
    <property type="evidence" value="ECO:0007669"/>
    <property type="project" value="UniProtKB-KW"/>
</dbReference>
<dbReference type="GO" id="GO:0006298">
    <property type="term" value="P:mismatch repair"/>
    <property type="evidence" value="ECO:0007669"/>
    <property type="project" value="InterPro"/>
</dbReference>
<gene>
    <name evidence="9" type="ORF">F8153_08545</name>
</gene>
<evidence type="ECO:0000313" key="9">
    <source>
        <dbReference type="EMBL" id="KAB3529883.1"/>
    </source>
</evidence>
<dbReference type="PANTHER" id="PTHR48466">
    <property type="entry name" value="OS10G0509000 PROTEIN-RELATED"/>
    <property type="match status" value="1"/>
</dbReference>
<dbReference type="AlphaFoldDB" id="A0A833HNQ0"/>
<accession>A0A833HNQ0</accession>
<dbReference type="InterPro" id="IPR005747">
    <property type="entry name" value="MutS2"/>
</dbReference>
<evidence type="ECO:0000256" key="3">
    <source>
        <dbReference type="ARBA" id="ARBA00022741"/>
    </source>
</evidence>
<dbReference type="NCBIfam" id="TIGR01069">
    <property type="entry name" value="mutS2"/>
    <property type="match status" value="1"/>
</dbReference>
<keyword evidence="5" id="KW-0067">ATP-binding</keyword>
<evidence type="ECO:0000256" key="5">
    <source>
        <dbReference type="ARBA" id="ARBA00022840"/>
    </source>
</evidence>
<sequence length="632" mass="71817">MLKEYTLSDLGCKLVEDMKPGFIRAKIESSLRETAEAKQILNGPSATPLYSLNGMENILKKLGVVTALQPSELSLIKDFLVYSQRMKTFMKRAEDIAPLVASYGLSLHEMDWLVEEIDRCIKANRVDDKASSGLAKIRKKIIILEDRMKSKLDSLVKSLGNNQYLQDNIVSVREGRYVIPVKREYTKNIHGDVLDRSNTGSTVFIEPEEVKNLQRQLSQLRMEEEEEEYKILSYLTAMAEDHHRDISINVEIMANYDFIFARAKLSRQMDGNEVQLSHQQRMVIVNGRHPLLGKEAVPINLTLGLDYRGLVITGPNTGGKTVSLKTVGLMSLMVQSGLHVPLEEGSSFPIFKDILVDIGDSQSIEQSLSTFSGHLKNLIYILERVTPESLVLVDELGAGTDPGEGMGLATAILEALYKKGAIIMATSHFSEIKEFAFKSEGFENGCMEFDIHTLKPLYRLSIGKAGESNGFLIALRLGMDKRIIERAHRLTYKEDKDYSQFKLESYTKELEAVKPVALETEVIKYHTVNDYKKEKEKKVEINFKVGDCVFIRSLNRTGIVCEEANPKGEVGVMIMKKKLKINYKRLSLYIDKEELYPDNYDMDIVLESKENRKKKHDMNRKHVKDLVIHYEK</sequence>
<reference evidence="9 10" key="1">
    <citation type="submission" date="2019-10" db="EMBL/GenBank/DDBJ databases">
        <title>Alkaliphilus serpentinus sp. nov. and Alkaliphilus pronyensis sp. nov., two novel anaerobic alkaliphilic species isolated from the serpentinized-hosted hydrothermal field of the Prony Bay (New Caledonia).</title>
        <authorList>
            <person name="Postec A."/>
        </authorList>
    </citation>
    <scope>NUCLEOTIDE SEQUENCE [LARGE SCALE GENOMIC DNA]</scope>
    <source>
        <strain evidence="9 10">LacT</strain>
    </source>
</reference>
<evidence type="ECO:0000256" key="2">
    <source>
        <dbReference type="ARBA" id="ARBA00022730"/>
    </source>
</evidence>
<dbReference type="GO" id="GO:0016887">
    <property type="term" value="F:ATP hydrolysis activity"/>
    <property type="evidence" value="ECO:0007669"/>
    <property type="project" value="InterPro"/>
</dbReference>
<dbReference type="PIRSF" id="PIRSF005814">
    <property type="entry name" value="MutS_YshD"/>
    <property type="match status" value="1"/>
</dbReference>
<dbReference type="GO" id="GO:0030983">
    <property type="term" value="F:mismatched DNA binding"/>
    <property type="evidence" value="ECO:0007669"/>
    <property type="project" value="InterPro"/>
</dbReference>
<keyword evidence="2" id="KW-0699">rRNA-binding</keyword>
<dbReference type="FunFam" id="3.40.50.300:FF:000830">
    <property type="entry name" value="Endonuclease MutS2"/>
    <property type="match status" value="1"/>
</dbReference>
<keyword evidence="10" id="KW-1185">Reference proteome</keyword>
<dbReference type="EMBL" id="WBZB01000025">
    <property type="protein sequence ID" value="KAB3529883.1"/>
    <property type="molecule type" value="Genomic_DNA"/>
</dbReference>
<dbReference type="GO" id="GO:0019843">
    <property type="term" value="F:rRNA binding"/>
    <property type="evidence" value="ECO:0007669"/>
    <property type="project" value="UniProtKB-KW"/>
</dbReference>
<dbReference type="SUPFAM" id="SSF52540">
    <property type="entry name" value="P-loop containing nucleoside triphosphate hydrolases"/>
    <property type="match status" value="1"/>
</dbReference>
<feature type="domain" description="DNA mismatch repair proteins mutS family" evidence="8">
    <location>
        <begin position="389"/>
        <end position="405"/>
    </location>
</feature>
<evidence type="ECO:0000256" key="7">
    <source>
        <dbReference type="ARBA" id="ARBA00023125"/>
    </source>
</evidence>
<protein>
    <submittedName>
        <fullName evidence="9">Endonuclease MutS2</fullName>
    </submittedName>
</protein>
<dbReference type="InterPro" id="IPR045076">
    <property type="entry name" value="MutS"/>
</dbReference>
<dbReference type="PANTHER" id="PTHR48466:SF2">
    <property type="entry name" value="OS10G0509000 PROTEIN"/>
    <property type="match status" value="1"/>
</dbReference>
<dbReference type="Pfam" id="PF00488">
    <property type="entry name" value="MutS_V"/>
    <property type="match status" value="1"/>
</dbReference>
<dbReference type="GO" id="GO:0045910">
    <property type="term" value="P:negative regulation of DNA recombination"/>
    <property type="evidence" value="ECO:0007669"/>
    <property type="project" value="InterPro"/>
</dbReference>